<accession>A0A9P8UX11</accession>
<evidence type="ECO:0000256" key="1">
    <source>
        <dbReference type="SAM" id="MobiDB-lite"/>
    </source>
</evidence>
<feature type="compositionally biased region" description="Basic and acidic residues" evidence="1">
    <location>
        <begin position="16"/>
        <end position="25"/>
    </location>
</feature>
<comment type="caution">
    <text evidence="2">The sequence shown here is derived from an EMBL/GenBank/DDBJ whole genome shotgun (WGS) entry which is preliminary data.</text>
</comment>
<dbReference type="EMBL" id="JAGPXC010000001">
    <property type="protein sequence ID" value="KAH6659738.1"/>
    <property type="molecule type" value="Genomic_DNA"/>
</dbReference>
<name>A0A9P8UX11_9PEZI</name>
<evidence type="ECO:0000313" key="2">
    <source>
        <dbReference type="EMBL" id="KAH6659738.1"/>
    </source>
</evidence>
<dbReference type="Proteomes" id="UP000758603">
    <property type="component" value="Unassembled WGS sequence"/>
</dbReference>
<dbReference type="AlphaFoldDB" id="A0A9P8UX11"/>
<evidence type="ECO:0000313" key="3">
    <source>
        <dbReference type="Proteomes" id="UP000758603"/>
    </source>
</evidence>
<feature type="compositionally biased region" description="Polar residues" evidence="1">
    <location>
        <begin position="235"/>
        <end position="254"/>
    </location>
</feature>
<dbReference type="RefSeq" id="XP_045963869.1">
    <property type="nucleotide sequence ID" value="XM_046099146.1"/>
</dbReference>
<feature type="compositionally biased region" description="Polar residues" evidence="1">
    <location>
        <begin position="206"/>
        <end position="227"/>
    </location>
</feature>
<keyword evidence="3" id="KW-1185">Reference proteome</keyword>
<organism evidence="2 3">
    <name type="scientific">Truncatella angustata</name>
    <dbReference type="NCBI Taxonomy" id="152316"/>
    <lineage>
        <taxon>Eukaryota</taxon>
        <taxon>Fungi</taxon>
        <taxon>Dikarya</taxon>
        <taxon>Ascomycota</taxon>
        <taxon>Pezizomycotina</taxon>
        <taxon>Sordariomycetes</taxon>
        <taxon>Xylariomycetidae</taxon>
        <taxon>Amphisphaeriales</taxon>
        <taxon>Sporocadaceae</taxon>
        <taxon>Truncatella</taxon>
    </lineage>
</organism>
<sequence length="460" mass="52311">MSRRQYAPTSSNHTTSTRDSRRSDESYDQYSYDSRSTAPSSLYDNLGSTKASSARNPKHYTERYNEDLSPSTSLCPRSSVETYSSKASADEIEDTEIVDIVDDTEVPPLPIYRHEITDSNVRPSSAQDFAALFPSMNRLSIRHDDFTSDGNMNLRVDTIVSGRRRRTVQLFHLRMYDLNKREFSLRRYCRDSGREVCNSKRKYTEPGNQSRPTLQRSVSSAMKSFTKPQLKRTPTGGSVFSTKSRPETSHSANADTEFSDIFSQGLSLGKITKPRQTATNSIKLEFSNYARVDVERCGSKGSKRYEFAWWGHDYIWKRVTDKLTGVVSFHLFRDGPHSAPVAHIVPETRSPNQVASDENAGGWVPPCHMWLSDKDLIDAATDVADIVVATGLMALVDDCIKQRWSTKHTRQQRITLPKRSKTLDYDDHARPRSLVHKLFSRRHSDHSSPLQKTRHPVVAY</sequence>
<feature type="region of interest" description="Disordered" evidence="1">
    <location>
        <begin position="1"/>
        <end position="79"/>
    </location>
</feature>
<dbReference type="GeneID" id="70128038"/>
<feature type="region of interest" description="Disordered" evidence="1">
    <location>
        <begin position="440"/>
        <end position="460"/>
    </location>
</feature>
<gene>
    <name evidence="2" type="ORF">BKA67DRAFT_529877</name>
</gene>
<reference evidence="2" key="1">
    <citation type="journal article" date="2021" name="Nat. Commun.">
        <title>Genetic determinants of endophytism in the Arabidopsis root mycobiome.</title>
        <authorList>
            <person name="Mesny F."/>
            <person name="Miyauchi S."/>
            <person name="Thiergart T."/>
            <person name="Pickel B."/>
            <person name="Atanasova L."/>
            <person name="Karlsson M."/>
            <person name="Huettel B."/>
            <person name="Barry K.W."/>
            <person name="Haridas S."/>
            <person name="Chen C."/>
            <person name="Bauer D."/>
            <person name="Andreopoulos W."/>
            <person name="Pangilinan J."/>
            <person name="LaButti K."/>
            <person name="Riley R."/>
            <person name="Lipzen A."/>
            <person name="Clum A."/>
            <person name="Drula E."/>
            <person name="Henrissat B."/>
            <person name="Kohler A."/>
            <person name="Grigoriev I.V."/>
            <person name="Martin F.M."/>
            <person name="Hacquard S."/>
        </authorList>
    </citation>
    <scope>NUCLEOTIDE SEQUENCE</scope>
    <source>
        <strain evidence="2">MPI-SDFR-AT-0073</strain>
    </source>
</reference>
<feature type="compositionally biased region" description="Polar residues" evidence="1">
    <location>
        <begin position="68"/>
        <end position="79"/>
    </location>
</feature>
<dbReference type="OrthoDB" id="5317787at2759"/>
<feature type="compositionally biased region" description="Low complexity" evidence="1">
    <location>
        <begin position="28"/>
        <end position="37"/>
    </location>
</feature>
<protein>
    <submittedName>
        <fullName evidence="2">Uncharacterized protein</fullName>
    </submittedName>
</protein>
<feature type="compositionally biased region" description="Polar residues" evidence="1">
    <location>
        <begin position="38"/>
        <end position="55"/>
    </location>
</feature>
<feature type="region of interest" description="Disordered" evidence="1">
    <location>
        <begin position="199"/>
        <end position="254"/>
    </location>
</feature>
<proteinExistence type="predicted"/>